<organism evidence="9 10">
    <name type="scientific">Waddlia chondrophila (strain ATCC VR-1470 / WSU 86-1044)</name>
    <dbReference type="NCBI Taxonomy" id="716544"/>
    <lineage>
        <taxon>Bacteria</taxon>
        <taxon>Pseudomonadati</taxon>
        <taxon>Chlamydiota</taxon>
        <taxon>Chlamydiia</taxon>
        <taxon>Parachlamydiales</taxon>
        <taxon>Waddliaceae</taxon>
        <taxon>Waddlia</taxon>
    </lineage>
</organism>
<evidence type="ECO:0000256" key="4">
    <source>
        <dbReference type="ARBA" id="ARBA00023239"/>
    </source>
</evidence>
<keyword evidence="10" id="KW-1185">Reference proteome</keyword>
<keyword evidence="9" id="KW-0808">Transferase</keyword>
<evidence type="ECO:0000256" key="8">
    <source>
        <dbReference type="PIRSR" id="PIRSR005639-2"/>
    </source>
</evidence>
<evidence type="ECO:0000256" key="7">
    <source>
        <dbReference type="PIRSR" id="PIRSR005639-1"/>
    </source>
</evidence>
<dbReference type="Proteomes" id="UP000001505">
    <property type="component" value="Chromosome"/>
</dbReference>
<dbReference type="PROSITE" id="PS51273">
    <property type="entry name" value="GATASE_TYPE_1"/>
    <property type="match status" value="1"/>
</dbReference>
<evidence type="ECO:0000256" key="6">
    <source>
        <dbReference type="HAMAP-Rule" id="MF_01615"/>
    </source>
</evidence>
<dbReference type="KEGG" id="wch:wcw_1701"/>
<dbReference type="Pfam" id="PF01174">
    <property type="entry name" value="SNO"/>
    <property type="match status" value="1"/>
</dbReference>
<gene>
    <name evidence="6 9" type="primary">pdxT</name>
    <name evidence="9" type="ordered locus">wcw_1701</name>
</gene>
<evidence type="ECO:0000256" key="5">
    <source>
        <dbReference type="ARBA" id="ARBA00049534"/>
    </source>
</evidence>
<dbReference type="HAMAP" id="MF_01615">
    <property type="entry name" value="PdxT"/>
    <property type="match status" value="1"/>
</dbReference>
<dbReference type="eggNOG" id="COG0311">
    <property type="taxonomic scope" value="Bacteria"/>
</dbReference>
<dbReference type="EMBL" id="CP001928">
    <property type="protein sequence ID" value="ADI39045.1"/>
    <property type="molecule type" value="Genomic_DNA"/>
</dbReference>
<comment type="subunit">
    <text evidence="6">In the presence of PdxS, forms a dodecamer of heterodimers. Only shows activity in the heterodimer.</text>
</comment>
<feature type="binding site" evidence="6 8">
    <location>
        <begin position="122"/>
        <end position="123"/>
    </location>
    <ligand>
        <name>L-glutamine</name>
        <dbReference type="ChEBI" id="CHEBI:58359"/>
    </ligand>
</feature>
<dbReference type="PIRSF" id="PIRSF005639">
    <property type="entry name" value="Glut_amidoT_SNO"/>
    <property type="match status" value="1"/>
</dbReference>
<keyword evidence="3 6" id="KW-0315">Glutamine amidotransferase</keyword>
<evidence type="ECO:0000313" key="9">
    <source>
        <dbReference type="EMBL" id="ADI39045.1"/>
    </source>
</evidence>
<dbReference type="GO" id="GO:1903600">
    <property type="term" value="C:glutaminase complex"/>
    <property type="evidence" value="ECO:0007669"/>
    <property type="project" value="TreeGrafter"/>
</dbReference>
<dbReference type="PANTHER" id="PTHR31559">
    <property type="entry name" value="PYRIDOXAL 5'-PHOSPHATE SYNTHASE SUBUNIT SNO"/>
    <property type="match status" value="1"/>
</dbReference>
<dbReference type="PROSITE" id="PS01236">
    <property type="entry name" value="PDXT_SNO_1"/>
    <property type="match status" value="1"/>
</dbReference>
<dbReference type="AlphaFoldDB" id="D6YSK0"/>
<feature type="active site" description="Charge relay system" evidence="6 7">
    <location>
        <position position="158"/>
    </location>
</feature>
<reference evidence="9 10" key="1">
    <citation type="journal article" date="2010" name="PLoS ONE">
        <title>The Waddlia genome: a window into chlamydial biology.</title>
        <authorList>
            <person name="Bertelli C."/>
            <person name="Collyn F."/>
            <person name="Croxatto A."/>
            <person name="Ruckert C."/>
            <person name="Polkinghorne A."/>
            <person name="Kebbi-Beghdadi C."/>
            <person name="Goesmann A."/>
            <person name="Vaughan L."/>
            <person name="Greub G."/>
        </authorList>
    </citation>
    <scope>NUCLEOTIDE SEQUENCE [LARGE SCALE GENOMIC DNA]</scope>
    <source>
        <strain evidence="10">ATCC VR-1470 / WSU 86-1044</strain>
    </source>
</reference>
<dbReference type="SUPFAM" id="SSF52317">
    <property type="entry name" value="Class I glutamine amidotransferase-like"/>
    <property type="match status" value="1"/>
</dbReference>
<keyword evidence="2 6" id="KW-0378">Hydrolase</keyword>
<comment type="catalytic activity">
    <reaction evidence="6">
        <text>aldehydo-D-ribose 5-phosphate + D-glyceraldehyde 3-phosphate + L-glutamine = pyridoxal 5'-phosphate + L-glutamate + phosphate + 3 H2O + H(+)</text>
        <dbReference type="Rhea" id="RHEA:31507"/>
        <dbReference type="ChEBI" id="CHEBI:15377"/>
        <dbReference type="ChEBI" id="CHEBI:15378"/>
        <dbReference type="ChEBI" id="CHEBI:29985"/>
        <dbReference type="ChEBI" id="CHEBI:43474"/>
        <dbReference type="ChEBI" id="CHEBI:58273"/>
        <dbReference type="ChEBI" id="CHEBI:58359"/>
        <dbReference type="ChEBI" id="CHEBI:59776"/>
        <dbReference type="ChEBI" id="CHEBI:597326"/>
        <dbReference type="EC" id="4.3.3.6"/>
    </reaction>
</comment>
<accession>D6YSK0</accession>
<dbReference type="InterPro" id="IPR002161">
    <property type="entry name" value="PdxT/SNO"/>
</dbReference>
<evidence type="ECO:0000256" key="2">
    <source>
        <dbReference type="ARBA" id="ARBA00022801"/>
    </source>
</evidence>
<feature type="active site" description="Nucleophile" evidence="6 7">
    <location>
        <position position="76"/>
    </location>
</feature>
<dbReference type="GO" id="GO:0042823">
    <property type="term" value="P:pyridoxal phosphate biosynthetic process"/>
    <property type="evidence" value="ECO:0007669"/>
    <property type="project" value="UniProtKB-UniRule"/>
</dbReference>
<dbReference type="GO" id="GO:0005829">
    <property type="term" value="C:cytosol"/>
    <property type="evidence" value="ECO:0007669"/>
    <property type="project" value="TreeGrafter"/>
</dbReference>
<name>D6YSK0_WADCW</name>
<dbReference type="UniPathway" id="UPA00245"/>
<dbReference type="PROSITE" id="PS51130">
    <property type="entry name" value="PDXT_SNO_2"/>
    <property type="match status" value="1"/>
</dbReference>
<evidence type="ECO:0000256" key="1">
    <source>
        <dbReference type="ARBA" id="ARBA00008345"/>
    </source>
</evidence>
<proteinExistence type="inferred from homology"/>
<dbReference type="EC" id="4.3.3.6" evidence="6"/>
<feature type="active site" description="Charge relay system" evidence="6 7">
    <location>
        <position position="160"/>
    </location>
</feature>
<dbReference type="STRING" id="716544.wcw_1701"/>
<feature type="binding site" evidence="6 8">
    <location>
        <begin position="45"/>
        <end position="47"/>
    </location>
    <ligand>
        <name>L-glutamine</name>
        <dbReference type="ChEBI" id="CHEBI:58359"/>
    </ligand>
</feature>
<dbReference type="EC" id="3.5.1.2" evidence="6"/>
<keyword evidence="4 6" id="KW-0456">Lyase</keyword>
<dbReference type="GO" id="GO:0016740">
    <property type="term" value="F:transferase activity"/>
    <property type="evidence" value="ECO:0007669"/>
    <property type="project" value="UniProtKB-KW"/>
</dbReference>
<comment type="similarity">
    <text evidence="1 6">Belongs to the glutaminase PdxT/SNO family.</text>
</comment>
<dbReference type="HOGENOM" id="CLU_069674_2_0_0"/>
<dbReference type="InterPro" id="IPR029062">
    <property type="entry name" value="Class_I_gatase-like"/>
</dbReference>
<evidence type="ECO:0000256" key="3">
    <source>
        <dbReference type="ARBA" id="ARBA00022962"/>
    </source>
</evidence>
<comment type="function">
    <text evidence="6">Catalyzes the hydrolysis of glutamine to glutamate and ammonia as part of the biosynthesis of pyridoxal 5'-phosphate. The resulting ammonia molecule is channeled to the active site of PdxS.</text>
</comment>
<feature type="binding site" evidence="6 8">
    <location>
        <position position="95"/>
    </location>
    <ligand>
        <name>L-glutamine</name>
        <dbReference type="ChEBI" id="CHEBI:58359"/>
    </ligand>
</feature>
<sequence length="178" mass="19704">MIGILALQGAFEKHAEMLEKLGEAVRFVKRPSDLNGCSGLVIPGGESTTMRIHLKRMEMIPALKRFAEGSPIFGTCAGLILMANELDILDVEIKRNGYGPQVYSFSQPLDSDLFSAFQGVFIRAPRIQSIGNEVDVLASCGEEPVLVRQGRHLGATFHPELTEDSRIHQEFLSRKKIH</sequence>
<dbReference type="GO" id="GO:0008614">
    <property type="term" value="P:pyridoxine metabolic process"/>
    <property type="evidence" value="ECO:0007669"/>
    <property type="project" value="TreeGrafter"/>
</dbReference>
<dbReference type="OrthoDB" id="9810320at2"/>
<dbReference type="GO" id="GO:0036381">
    <property type="term" value="F:pyridoxal 5'-phosphate synthase (glutamine hydrolysing) activity"/>
    <property type="evidence" value="ECO:0007669"/>
    <property type="project" value="UniProtKB-UniRule"/>
</dbReference>
<dbReference type="PANTHER" id="PTHR31559:SF0">
    <property type="entry name" value="PYRIDOXAL 5'-PHOSPHATE SYNTHASE SUBUNIT SNO1-RELATED"/>
    <property type="match status" value="1"/>
</dbReference>
<dbReference type="RefSeq" id="WP_013182749.1">
    <property type="nucleotide sequence ID" value="NC_014225.1"/>
</dbReference>
<dbReference type="GO" id="GO:0006543">
    <property type="term" value="P:L-glutamine catabolic process"/>
    <property type="evidence" value="ECO:0007669"/>
    <property type="project" value="UniProtKB-UniRule"/>
</dbReference>
<dbReference type="CDD" id="cd01749">
    <property type="entry name" value="GATase1_PB"/>
    <property type="match status" value="1"/>
</dbReference>
<protein>
    <recommendedName>
        <fullName evidence="6">Pyridoxal 5'-phosphate synthase subunit PdxT</fullName>
        <ecNumber evidence="6">4.3.3.6</ecNumber>
    </recommendedName>
    <alternativeName>
        <fullName evidence="6">Pdx2</fullName>
    </alternativeName>
    <alternativeName>
        <fullName evidence="6">Pyridoxal 5'-phosphate synthase glutaminase subunit</fullName>
        <ecNumber evidence="6">3.5.1.2</ecNumber>
    </alternativeName>
</protein>
<evidence type="ECO:0000313" key="10">
    <source>
        <dbReference type="Proteomes" id="UP000001505"/>
    </source>
</evidence>
<dbReference type="Gene3D" id="3.40.50.880">
    <property type="match status" value="1"/>
</dbReference>
<keyword evidence="6" id="KW-0663">Pyridoxal phosphate</keyword>
<dbReference type="InterPro" id="IPR021196">
    <property type="entry name" value="PdxT/SNO_CS"/>
</dbReference>
<comment type="pathway">
    <text evidence="6">Cofactor biosynthesis; pyridoxal 5'-phosphate biosynthesis.</text>
</comment>
<dbReference type="GO" id="GO:0004359">
    <property type="term" value="F:glutaminase activity"/>
    <property type="evidence" value="ECO:0007669"/>
    <property type="project" value="UniProtKB-UniRule"/>
</dbReference>
<dbReference type="NCBIfam" id="TIGR03800">
    <property type="entry name" value="PLP_synth_Pdx2"/>
    <property type="match status" value="1"/>
</dbReference>
<comment type="catalytic activity">
    <reaction evidence="5 6">
        <text>L-glutamine + H2O = L-glutamate + NH4(+)</text>
        <dbReference type="Rhea" id="RHEA:15889"/>
        <dbReference type="ChEBI" id="CHEBI:15377"/>
        <dbReference type="ChEBI" id="CHEBI:28938"/>
        <dbReference type="ChEBI" id="CHEBI:29985"/>
        <dbReference type="ChEBI" id="CHEBI:58359"/>
        <dbReference type="EC" id="3.5.1.2"/>
    </reaction>
</comment>